<evidence type="ECO:0000313" key="2">
    <source>
        <dbReference type="EMBL" id="QOY85172.1"/>
    </source>
</evidence>
<evidence type="ECO:0000256" key="1">
    <source>
        <dbReference type="SAM" id="Phobius"/>
    </source>
</evidence>
<dbReference type="Proteomes" id="UP000593892">
    <property type="component" value="Chromosome"/>
</dbReference>
<keyword evidence="3" id="KW-1185">Reference proteome</keyword>
<dbReference type="AlphaFoldDB" id="A0A7S7NKA0"/>
<dbReference type="RefSeq" id="WP_194446842.1">
    <property type="nucleotide sequence ID" value="NZ_CP063849.1"/>
</dbReference>
<feature type="transmembrane region" description="Helical" evidence="1">
    <location>
        <begin position="37"/>
        <end position="56"/>
    </location>
</feature>
<protein>
    <submittedName>
        <fullName evidence="2">Uncharacterized protein</fullName>
    </submittedName>
</protein>
<keyword evidence="1" id="KW-0472">Membrane</keyword>
<evidence type="ECO:0000313" key="3">
    <source>
        <dbReference type="Proteomes" id="UP000593892"/>
    </source>
</evidence>
<sequence>MLDLRKPAGYFFGLLGLLLTGTGLMANFNAPLLDSNLNLYFGIFSIAFGGIFLWLARRA</sequence>
<dbReference type="KEGG" id="pfer:IRI77_20260"/>
<feature type="transmembrane region" description="Helical" evidence="1">
    <location>
        <begin position="7"/>
        <end position="25"/>
    </location>
</feature>
<accession>A0A7S7NKA0</accession>
<organism evidence="2 3">
    <name type="scientific">Paludibaculum fermentans</name>
    <dbReference type="NCBI Taxonomy" id="1473598"/>
    <lineage>
        <taxon>Bacteria</taxon>
        <taxon>Pseudomonadati</taxon>
        <taxon>Acidobacteriota</taxon>
        <taxon>Terriglobia</taxon>
        <taxon>Bryobacterales</taxon>
        <taxon>Bryobacteraceae</taxon>
        <taxon>Paludibaculum</taxon>
    </lineage>
</organism>
<name>A0A7S7NKA0_PALFE</name>
<gene>
    <name evidence="2" type="ORF">IRI77_20260</name>
</gene>
<reference evidence="2 3" key="1">
    <citation type="submission" date="2020-10" db="EMBL/GenBank/DDBJ databases">
        <title>Complete genome sequence of Paludibaculum fermentans P105T, a facultatively anaerobic acidobacterium capable of dissimilatory Fe(III) reduction.</title>
        <authorList>
            <person name="Dedysh S.N."/>
            <person name="Beletsky A.V."/>
            <person name="Kulichevskaya I.S."/>
            <person name="Mardanov A.V."/>
            <person name="Ravin N.V."/>
        </authorList>
    </citation>
    <scope>NUCLEOTIDE SEQUENCE [LARGE SCALE GENOMIC DNA]</scope>
    <source>
        <strain evidence="2 3">P105</strain>
    </source>
</reference>
<keyword evidence="1" id="KW-1133">Transmembrane helix</keyword>
<keyword evidence="1" id="KW-0812">Transmembrane</keyword>
<proteinExistence type="predicted"/>
<dbReference type="EMBL" id="CP063849">
    <property type="protein sequence ID" value="QOY85172.1"/>
    <property type="molecule type" value="Genomic_DNA"/>
</dbReference>